<keyword evidence="3" id="KW-1185">Reference proteome</keyword>
<reference evidence="2 3" key="1">
    <citation type="submission" date="2021-12" db="EMBL/GenBank/DDBJ databases">
        <title>Genome sequencing of bacteria with rrn-lacking chromosome and rrn-plasmid.</title>
        <authorList>
            <person name="Anda M."/>
            <person name="Iwasaki W."/>
        </authorList>
    </citation>
    <scope>NUCLEOTIDE SEQUENCE [LARGE SCALE GENOMIC DNA]</scope>
    <source>
        <strain evidence="2 3">NBRC 101262</strain>
    </source>
</reference>
<organism evidence="2 3">
    <name type="scientific">Persicobacter psychrovividus</name>
    <dbReference type="NCBI Taxonomy" id="387638"/>
    <lineage>
        <taxon>Bacteria</taxon>
        <taxon>Pseudomonadati</taxon>
        <taxon>Bacteroidota</taxon>
        <taxon>Cytophagia</taxon>
        <taxon>Cytophagales</taxon>
        <taxon>Persicobacteraceae</taxon>
        <taxon>Persicobacter</taxon>
    </lineage>
</organism>
<dbReference type="EMBL" id="AP025292">
    <property type="protein sequence ID" value="BDD00326.1"/>
    <property type="molecule type" value="Genomic_DNA"/>
</dbReference>
<feature type="chain" id="PRO_5045591477" evidence="1">
    <location>
        <begin position="21"/>
        <end position="143"/>
    </location>
</feature>
<protein>
    <submittedName>
        <fullName evidence="2">Uncharacterized protein</fullName>
    </submittedName>
</protein>
<proteinExistence type="predicted"/>
<sequence length="143" mass="16157">MKKYLIIASMLLLVGLTYKGHPGTAGEVTVTFLADSQYLNIRNLKTDIIGDSSVVQLGHTYHVHEGSYSVKYDVLTPGKGWVSKREKISLKSDKGRDGSAWRFNEKGSDIDYVFYIDQELRVRKSIRNFRKVIRSTGADQKNA</sequence>
<gene>
    <name evidence="2" type="ORF">PEPS_26060</name>
</gene>
<accession>A0ABM7VHA5</accession>
<dbReference type="Proteomes" id="UP001354989">
    <property type="component" value="Chromosome"/>
</dbReference>
<evidence type="ECO:0000313" key="3">
    <source>
        <dbReference type="Proteomes" id="UP001354989"/>
    </source>
</evidence>
<feature type="signal peptide" evidence="1">
    <location>
        <begin position="1"/>
        <end position="20"/>
    </location>
</feature>
<evidence type="ECO:0000256" key="1">
    <source>
        <dbReference type="SAM" id="SignalP"/>
    </source>
</evidence>
<keyword evidence="1" id="KW-0732">Signal</keyword>
<evidence type="ECO:0000313" key="2">
    <source>
        <dbReference type="EMBL" id="BDD00326.1"/>
    </source>
</evidence>
<dbReference type="RefSeq" id="WP_332919512.1">
    <property type="nucleotide sequence ID" value="NZ_AP025292.1"/>
</dbReference>
<name>A0ABM7VHA5_9BACT</name>